<keyword evidence="1" id="KW-1133">Transmembrane helix</keyword>
<keyword evidence="2" id="KW-0732">Signal</keyword>
<gene>
    <name evidence="4" type="ORF">JXQ802_LOCUS4261</name>
    <name evidence="3" type="ORF">PYM288_LOCUS1449</name>
</gene>
<dbReference type="Proteomes" id="UP000663854">
    <property type="component" value="Unassembled WGS sequence"/>
</dbReference>
<proteinExistence type="predicted"/>
<dbReference type="EMBL" id="CAJNOH010000007">
    <property type="protein sequence ID" value="CAF0739145.1"/>
    <property type="molecule type" value="Genomic_DNA"/>
</dbReference>
<accession>A0A813NFN1</accession>
<feature type="chain" id="PRO_5036222450" evidence="2">
    <location>
        <begin position="20"/>
        <end position="153"/>
    </location>
</feature>
<evidence type="ECO:0000256" key="2">
    <source>
        <dbReference type="SAM" id="SignalP"/>
    </source>
</evidence>
<reference evidence="3" key="1">
    <citation type="submission" date="2021-02" db="EMBL/GenBank/DDBJ databases">
        <authorList>
            <person name="Nowell W R."/>
        </authorList>
    </citation>
    <scope>NUCLEOTIDE SEQUENCE</scope>
</reference>
<name>A0A813NFN1_9BILA</name>
<dbReference type="AlphaFoldDB" id="A0A813NFN1"/>
<sequence length="153" mass="17201">MIIVIIIFLLLGSIERASSIQCFTCIESGFYCSLPFDLDAGDESNENNVAIFGYDADYACLSDHSLDVRTGQEKLILRGSKDCNELNIPNHRIHCCYTDNCNKQLPIMIIHSLADIVAMEPRSKSNNQCYISSIILIILNIVFLIFFITINTN</sequence>
<comment type="caution">
    <text evidence="3">The sequence shown here is derived from an EMBL/GenBank/DDBJ whole genome shotgun (WGS) entry which is preliminary data.</text>
</comment>
<keyword evidence="1" id="KW-0812">Transmembrane</keyword>
<feature type="transmembrane region" description="Helical" evidence="1">
    <location>
        <begin position="130"/>
        <end position="150"/>
    </location>
</feature>
<evidence type="ECO:0000256" key="1">
    <source>
        <dbReference type="SAM" id="Phobius"/>
    </source>
</evidence>
<dbReference type="EMBL" id="CAJNOL010000059">
    <property type="protein sequence ID" value="CAF0801685.1"/>
    <property type="molecule type" value="Genomic_DNA"/>
</dbReference>
<organism evidence="3 5">
    <name type="scientific">Rotaria sordida</name>
    <dbReference type="NCBI Taxonomy" id="392033"/>
    <lineage>
        <taxon>Eukaryota</taxon>
        <taxon>Metazoa</taxon>
        <taxon>Spiralia</taxon>
        <taxon>Gnathifera</taxon>
        <taxon>Rotifera</taxon>
        <taxon>Eurotatoria</taxon>
        <taxon>Bdelloidea</taxon>
        <taxon>Philodinida</taxon>
        <taxon>Philodinidae</taxon>
        <taxon>Rotaria</taxon>
    </lineage>
</organism>
<dbReference type="Proteomes" id="UP000663870">
    <property type="component" value="Unassembled WGS sequence"/>
</dbReference>
<keyword evidence="6" id="KW-1185">Reference proteome</keyword>
<keyword evidence="1" id="KW-0472">Membrane</keyword>
<evidence type="ECO:0000313" key="5">
    <source>
        <dbReference type="Proteomes" id="UP000663854"/>
    </source>
</evidence>
<evidence type="ECO:0000313" key="3">
    <source>
        <dbReference type="EMBL" id="CAF0739145.1"/>
    </source>
</evidence>
<feature type="signal peptide" evidence="2">
    <location>
        <begin position="1"/>
        <end position="19"/>
    </location>
</feature>
<evidence type="ECO:0000313" key="6">
    <source>
        <dbReference type="Proteomes" id="UP000663870"/>
    </source>
</evidence>
<evidence type="ECO:0000313" key="4">
    <source>
        <dbReference type="EMBL" id="CAF0801685.1"/>
    </source>
</evidence>
<protein>
    <submittedName>
        <fullName evidence="3">Uncharacterized protein</fullName>
    </submittedName>
</protein>